<evidence type="ECO:0000313" key="7">
    <source>
        <dbReference type="Proteomes" id="UP000001646"/>
    </source>
</evidence>
<dbReference type="PANTHER" id="PTHR45791:SF1">
    <property type="entry name" value="CALCIUM AND INTEGRIN BINDING FAMILY MEMBER 1"/>
    <property type="match status" value="1"/>
</dbReference>
<dbReference type="Gene3D" id="1.10.238.10">
    <property type="entry name" value="EF-hand"/>
    <property type="match status" value="1"/>
</dbReference>
<evidence type="ECO:0000313" key="6">
    <source>
        <dbReference type="Ensembl" id="ENSACAP00000008536.3"/>
    </source>
</evidence>
<dbReference type="GeneTree" id="ENSGT00940000158927"/>
<name>H9GE90_ANOCA</name>
<dbReference type="InterPro" id="IPR051433">
    <property type="entry name" value="CIBP"/>
</dbReference>
<sequence>MLCCNCCIYEFSTKISRYIENIDYKNGLDNPSEDALLLKMYYYYSSLDFDDDGTLDKKDLEQLVNCLTGEGEDSRLSPVEMEQLIQNVIRYRQRRDHHLSEFQHIISRSPDFTSFSVNLR</sequence>
<dbReference type="SUPFAM" id="SSF47473">
    <property type="entry name" value="EF-hand"/>
    <property type="match status" value="1"/>
</dbReference>
<protein>
    <recommendedName>
        <fullName evidence="5">EF-hand domain-containing protein</fullName>
    </recommendedName>
</protein>
<dbReference type="InterPro" id="IPR002048">
    <property type="entry name" value="EF_hand_dom"/>
</dbReference>
<keyword evidence="2" id="KW-0677">Repeat</keyword>
<accession>H9GE90</accession>
<dbReference type="PROSITE" id="PS00018">
    <property type="entry name" value="EF_HAND_1"/>
    <property type="match status" value="1"/>
</dbReference>
<dbReference type="InterPro" id="IPR011992">
    <property type="entry name" value="EF-hand-dom_pair"/>
</dbReference>
<evidence type="ECO:0000256" key="3">
    <source>
        <dbReference type="ARBA" id="ARBA00022837"/>
    </source>
</evidence>
<evidence type="ECO:0000256" key="1">
    <source>
        <dbReference type="ARBA" id="ARBA00022723"/>
    </source>
</evidence>
<dbReference type="Bgee" id="ENSACAG00000008727">
    <property type="expression patterns" value="Expressed in lung and 12 other cell types or tissues"/>
</dbReference>
<keyword evidence="7" id="KW-1185">Reference proteome</keyword>
<dbReference type="STRING" id="28377.ENSACAP00000008536"/>
<dbReference type="AlphaFoldDB" id="H9GE90"/>
<dbReference type="HOGENOM" id="CLU_061288_6_3_1"/>
<keyword evidence="1" id="KW-0479">Metal-binding</keyword>
<dbReference type="Ensembl" id="ENSACAT00000008719.3">
    <property type="protein sequence ID" value="ENSACAP00000008536.3"/>
    <property type="gene ID" value="ENSACAG00000008727.3"/>
</dbReference>
<feature type="domain" description="EF-hand" evidence="5">
    <location>
        <begin position="35"/>
        <end position="70"/>
    </location>
</feature>
<keyword evidence="3" id="KW-0106">Calcium</keyword>
<dbReference type="InParanoid" id="H9GE90"/>
<dbReference type="InterPro" id="IPR018247">
    <property type="entry name" value="EF_Hand_1_Ca_BS"/>
</dbReference>
<organism evidence="6 7">
    <name type="scientific">Anolis carolinensis</name>
    <name type="common">Green anole</name>
    <name type="synonym">American chameleon</name>
    <dbReference type="NCBI Taxonomy" id="28377"/>
    <lineage>
        <taxon>Eukaryota</taxon>
        <taxon>Metazoa</taxon>
        <taxon>Chordata</taxon>
        <taxon>Craniata</taxon>
        <taxon>Vertebrata</taxon>
        <taxon>Euteleostomi</taxon>
        <taxon>Lepidosauria</taxon>
        <taxon>Squamata</taxon>
        <taxon>Bifurcata</taxon>
        <taxon>Unidentata</taxon>
        <taxon>Episquamata</taxon>
        <taxon>Toxicofera</taxon>
        <taxon>Iguania</taxon>
        <taxon>Dactyloidae</taxon>
        <taxon>Anolis</taxon>
    </lineage>
</organism>
<dbReference type="GO" id="GO:0005509">
    <property type="term" value="F:calcium ion binding"/>
    <property type="evidence" value="ECO:0007669"/>
    <property type="project" value="InterPro"/>
</dbReference>
<proteinExistence type="predicted"/>
<evidence type="ECO:0000256" key="2">
    <source>
        <dbReference type="ARBA" id="ARBA00022737"/>
    </source>
</evidence>
<dbReference type="PROSITE" id="PS50222">
    <property type="entry name" value="EF_HAND_2"/>
    <property type="match status" value="1"/>
</dbReference>
<evidence type="ECO:0000256" key="4">
    <source>
        <dbReference type="ARBA" id="ARBA00022842"/>
    </source>
</evidence>
<reference evidence="6" key="3">
    <citation type="submission" date="2025-09" db="UniProtKB">
        <authorList>
            <consortium name="Ensembl"/>
        </authorList>
    </citation>
    <scope>IDENTIFICATION</scope>
</reference>
<keyword evidence="4" id="KW-0460">Magnesium</keyword>
<dbReference type="Proteomes" id="UP000001646">
    <property type="component" value="Unplaced"/>
</dbReference>
<reference evidence="6" key="1">
    <citation type="submission" date="2009-12" db="EMBL/GenBank/DDBJ databases">
        <title>The Genome Sequence of Anolis carolinensis (Green Anole Lizard).</title>
        <authorList>
            <consortium name="The Genome Sequencing Platform"/>
            <person name="Di Palma F."/>
            <person name="Alfoldi J."/>
            <person name="Heiman D."/>
            <person name="Young S."/>
            <person name="Grabherr M."/>
            <person name="Johnson J."/>
            <person name="Lander E.S."/>
            <person name="Lindblad-Toh K."/>
        </authorList>
    </citation>
    <scope>NUCLEOTIDE SEQUENCE [LARGE SCALE GENOMIC DNA]</scope>
    <source>
        <strain evidence="6">JBL SC #1</strain>
    </source>
</reference>
<dbReference type="eggNOG" id="KOG0034">
    <property type="taxonomic scope" value="Eukaryota"/>
</dbReference>
<dbReference type="PANTHER" id="PTHR45791">
    <property type="entry name" value="CALCIUM AND INTEGRIN BINDING FAMILY MEMBER 2"/>
    <property type="match status" value="1"/>
</dbReference>
<reference evidence="6" key="2">
    <citation type="submission" date="2025-08" db="UniProtKB">
        <authorList>
            <consortium name="Ensembl"/>
        </authorList>
    </citation>
    <scope>IDENTIFICATION</scope>
</reference>
<evidence type="ECO:0000259" key="5">
    <source>
        <dbReference type="PROSITE" id="PS50222"/>
    </source>
</evidence>